<dbReference type="STRING" id="1561003.Ark11_0768"/>
<evidence type="ECO:0000256" key="2">
    <source>
        <dbReference type="ARBA" id="ARBA00010183"/>
    </source>
</evidence>
<dbReference type="SMART" id="SM00358">
    <property type="entry name" value="DSRM"/>
    <property type="match status" value="1"/>
</dbReference>
<comment type="subunit">
    <text evidence="9">Homodimer.</text>
</comment>
<dbReference type="SMART" id="SM00535">
    <property type="entry name" value="RIBOc"/>
    <property type="match status" value="1"/>
</dbReference>
<keyword evidence="9" id="KW-0699">rRNA-binding</keyword>
<dbReference type="EC" id="3.1.26.3" evidence="9"/>
<dbReference type="PANTHER" id="PTHR11207">
    <property type="entry name" value="RIBONUCLEASE III"/>
    <property type="match status" value="1"/>
</dbReference>
<evidence type="ECO:0000313" key="12">
    <source>
        <dbReference type="EMBL" id="CUT17601.1"/>
    </source>
</evidence>
<dbReference type="GO" id="GO:0003725">
    <property type="term" value="F:double-stranded RNA binding"/>
    <property type="evidence" value="ECO:0007669"/>
    <property type="project" value="TreeGrafter"/>
</dbReference>
<gene>
    <name evidence="9 12" type="primary">rnc</name>
    <name evidence="12" type="ORF">Ark11_0768</name>
</gene>
<dbReference type="EMBL" id="LN906597">
    <property type="protein sequence ID" value="CUT17601.1"/>
    <property type="molecule type" value="Genomic_DNA"/>
</dbReference>
<evidence type="ECO:0000256" key="3">
    <source>
        <dbReference type="ARBA" id="ARBA00022552"/>
    </source>
</evidence>
<keyword evidence="5 9" id="KW-0540">Nuclease</keyword>
<dbReference type="Pfam" id="PF14622">
    <property type="entry name" value="Ribonucleas_3_3"/>
    <property type="match status" value="1"/>
</dbReference>
<dbReference type="CDD" id="cd00593">
    <property type="entry name" value="RIBOc"/>
    <property type="match status" value="1"/>
</dbReference>
<dbReference type="PROSITE" id="PS50142">
    <property type="entry name" value="RNASE_3_2"/>
    <property type="match status" value="1"/>
</dbReference>
<dbReference type="OrthoDB" id="9782492at2"/>
<dbReference type="SUPFAM" id="SSF54768">
    <property type="entry name" value="dsRNA-binding domain-like"/>
    <property type="match status" value="1"/>
</dbReference>
<evidence type="ECO:0000256" key="6">
    <source>
        <dbReference type="ARBA" id="ARBA00022759"/>
    </source>
</evidence>
<organism evidence="12 13">
    <name type="scientific">Candidatus Ichthyocystis hellenicum</name>
    <dbReference type="NCBI Taxonomy" id="1561003"/>
    <lineage>
        <taxon>Bacteria</taxon>
        <taxon>Pseudomonadati</taxon>
        <taxon>Pseudomonadota</taxon>
        <taxon>Betaproteobacteria</taxon>
        <taxon>Burkholderiales</taxon>
        <taxon>Candidatus Ichthyocystis</taxon>
    </lineage>
</organism>
<feature type="binding site" evidence="9">
    <location>
        <position position="43"/>
    </location>
    <ligand>
        <name>Mg(2+)</name>
        <dbReference type="ChEBI" id="CHEBI:18420"/>
    </ligand>
</feature>
<comment type="catalytic activity">
    <reaction evidence="1 9">
        <text>Endonucleolytic cleavage to 5'-phosphomonoester.</text>
        <dbReference type="EC" id="3.1.26.3"/>
    </reaction>
</comment>
<evidence type="ECO:0000256" key="4">
    <source>
        <dbReference type="ARBA" id="ARBA00022664"/>
    </source>
</evidence>
<dbReference type="Proteomes" id="UP000198651">
    <property type="component" value="Chromosome I"/>
</dbReference>
<name>A0A0S4M1V0_9BURK</name>
<dbReference type="PROSITE" id="PS50137">
    <property type="entry name" value="DS_RBD"/>
    <property type="match status" value="1"/>
</dbReference>
<keyword evidence="9" id="KW-0479">Metal-binding</keyword>
<keyword evidence="9" id="KW-0460">Magnesium</keyword>
<dbReference type="HAMAP" id="MF_00104">
    <property type="entry name" value="RNase_III"/>
    <property type="match status" value="1"/>
</dbReference>
<protein>
    <recommendedName>
        <fullName evidence="9">Ribonuclease 3</fullName>
        <ecNumber evidence="9">3.1.26.3</ecNumber>
    </recommendedName>
    <alternativeName>
        <fullName evidence="9">Ribonuclease III</fullName>
        <shortName evidence="9">RNase III</shortName>
    </alternativeName>
</protein>
<dbReference type="GO" id="GO:0046872">
    <property type="term" value="F:metal ion binding"/>
    <property type="evidence" value="ECO:0007669"/>
    <property type="project" value="UniProtKB-KW"/>
</dbReference>
<comment type="cofactor">
    <cofactor evidence="9">
        <name>Mg(2+)</name>
        <dbReference type="ChEBI" id="CHEBI:18420"/>
    </cofactor>
</comment>
<keyword evidence="4 9" id="KW-0507">mRNA processing</keyword>
<feature type="active site" evidence="9">
    <location>
        <position position="47"/>
    </location>
</feature>
<feature type="domain" description="DRBM" evidence="10">
    <location>
        <begin position="157"/>
        <end position="227"/>
    </location>
</feature>
<feature type="active site" evidence="9">
    <location>
        <position position="120"/>
    </location>
</feature>
<dbReference type="Gene3D" id="1.10.1520.10">
    <property type="entry name" value="Ribonuclease III domain"/>
    <property type="match status" value="1"/>
</dbReference>
<keyword evidence="7 9" id="KW-0378">Hydrolase</keyword>
<dbReference type="InterPro" id="IPR014720">
    <property type="entry name" value="dsRBD_dom"/>
</dbReference>
<dbReference type="NCBIfam" id="TIGR02191">
    <property type="entry name" value="RNaseIII"/>
    <property type="match status" value="1"/>
</dbReference>
<keyword evidence="3 9" id="KW-0698">rRNA processing</keyword>
<keyword evidence="6 9" id="KW-0255">Endonuclease</keyword>
<dbReference type="GO" id="GO:0006364">
    <property type="term" value="P:rRNA processing"/>
    <property type="evidence" value="ECO:0007669"/>
    <property type="project" value="UniProtKB-UniRule"/>
</dbReference>
<reference evidence="13" key="1">
    <citation type="submission" date="2015-11" db="EMBL/GenBank/DDBJ databases">
        <authorList>
            <person name="Seth-Smith H.M.B."/>
        </authorList>
    </citation>
    <scope>NUCLEOTIDE SEQUENCE [LARGE SCALE GENOMIC DNA]</scope>
    <source>
        <strain evidence="13">2013Ark11</strain>
    </source>
</reference>
<keyword evidence="9" id="KW-0819">tRNA processing</keyword>
<proteinExistence type="inferred from homology"/>
<dbReference type="GO" id="GO:0019843">
    <property type="term" value="F:rRNA binding"/>
    <property type="evidence" value="ECO:0007669"/>
    <property type="project" value="UniProtKB-KW"/>
</dbReference>
<keyword evidence="8 9" id="KW-0694">RNA-binding</keyword>
<dbReference type="PROSITE" id="PS00517">
    <property type="entry name" value="RNASE_3_1"/>
    <property type="match status" value="1"/>
</dbReference>
<dbReference type="GO" id="GO:0004525">
    <property type="term" value="F:ribonuclease III activity"/>
    <property type="evidence" value="ECO:0007669"/>
    <property type="project" value="UniProtKB-UniRule"/>
</dbReference>
<dbReference type="PANTHER" id="PTHR11207:SF0">
    <property type="entry name" value="RIBONUCLEASE 3"/>
    <property type="match status" value="1"/>
</dbReference>
<dbReference type="GO" id="GO:0010468">
    <property type="term" value="P:regulation of gene expression"/>
    <property type="evidence" value="ECO:0007669"/>
    <property type="project" value="TreeGrafter"/>
</dbReference>
<dbReference type="InterPro" id="IPR036389">
    <property type="entry name" value="RNase_III_sf"/>
</dbReference>
<evidence type="ECO:0000256" key="7">
    <source>
        <dbReference type="ARBA" id="ARBA00022801"/>
    </source>
</evidence>
<evidence type="ECO:0000259" key="11">
    <source>
        <dbReference type="PROSITE" id="PS50142"/>
    </source>
</evidence>
<evidence type="ECO:0000313" key="13">
    <source>
        <dbReference type="Proteomes" id="UP000198651"/>
    </source>
</evidence>
<evidence type="ECO:0000256" key="9">
    <source>
        <dbReference type="HAMAP-Rule" id="MF_00104"/>
    </source>
</evidence>
<evidence type="ECO:0000256" key="5">
    <source>
        <dbReference type="ARBA" id="ARBA00022722"/>
    </source>
</evidence>
<dbReference type="GO" id="GO:0008033">
    <property type="term" value="P:tRNA processing"/>
    <property type="evidence" value="ECO:0007669"/>
    <property type="project" value="UniProtKB-KW"/>
</dbReference>
<dbReference type="GO" id="GO:0005737">
    <property type="term" value="C:cytoplasm"/>
    <property type="evidence" value="ECO:0007669"/>
    <property type="project" value="UniProtKB-SubCell"/>
</dbReference>
<feature type="binding site" evidence="9">
    <location>
        <position position="120"/>
    </location>
    <ligand>
        <name>Mg(2+)</name>
        <dbReference type="ChEBI" id="CHEBI:18420"/>
    </ligand>
</feature>
<dbReference type="InterPro" id="IPR000999">
    <property type="entry name" value="RNase_III_dom"/>
</dbReference>
<comment type="similarity">
    <text evidence="2">Belongs to the ribonuclease III family.</text>
</comment>
<dbReference type="PATRIC" id="fig|1561003.3.peg.776"/>
<dbReference type="Gene3D" id="3.30.160.20">
    <property type="match status" value="1"/>
</dbReference>
<keyword evidence="9" id="KW-0963">Cytoplasm</keyword>
<keyword evidence="13" id="KW-1185">Reference proteome</keyword>
<comment type="function">
    <text evidence="9">Digests double-stranded RNA. Involved in the processing of primary rRNA transcript to yield the immediate precursors to the large and small rRNAs (23S and 16S). Processes some mRNAs, and tRNAs when they are encoded in the rRNA operon. Processes pre-crRNA and tracrRNA of type II CRISPR loci if present in the organism.</text>
</comment>
<dbReference type="AlphaFoldDB" id="A0A0S4M1V0"/>
<dbReference type="RefSeq" id="WP_092342981.1">
    <property type="nucleotide sequence ID" value="NZ_FLSL01000100.1"/>
</dbReference>
<dbReference type="FunFam" id="1.10.1520.10:FF:000001">
    <property type="entry name" value="Ribonuclease 3"/>
    <property type="match status" value="1"/>
</dbReference>
<feature type="domain" description="RNase III" evidence="11">
    <location>
        <begin position="8"/>
        <end position="131"/>
    </location>
</feature>
<evidence type="ECO:0000256" key="8">
    <source>
        <dbReference type="ARBA" id="ARBA00022884"/>
    </source>
</evidence>
<dbReference type="Pfam" id="PF00035">
    <property type="entry name" value="dsrm"/>
    <property type="match status" value="1"/>
</dbReference>
<dbReference type="CDD" id="cd10845">
    <property type="entry name" value="DSRM_RNAse_III_family"/>
    <property type="match status" value="1"/>
</dbReference>
<dbReference type="SUPFAM" id="SSF69065">
    <property type="entry name" value="RNase III domain-like"/>
    <property type="match status" value="1"/>
</dbReference>
<accession>A0A0S4M1V0</accession>
<feature type="binding site" evidence="9">
    <location>
        <position position="117"/>
    </location>
    <ligand>
        <name>Mg(2+)</name>
        <dbReference type="ChEBI" id="CHEBI:18420"/>
    </ligand>
</feature>
<dbReference type="GO" id="GO:0006397">
    <property type="term" value="P:mRNA processing"/>
    <property type="evidence" value="ECO:0007669"/>
    <property type="project" value="UniProtKB-UniRule"/>
</dbReference>
<comment type="subcellular location">
    <subcellularLocation>
        <location evidence="9">Cytoplasm</location>
    </subcellularLocation>
</comment>
<sequence length="232" mass="25640">MTASSVDFEELSKSFGYSFQNKDLVQSALTHSSLGKDNYERLEFLGDSVVNLAAASLLFHRFPDLREGDLSRLRASLVKKSALTEMANSINLEKHVRLAQIRNRSGKGSVQPSILSDVFEALLGVVFLEAGFEKSSEVATALLAILLDKLDPKSSKDPKTKLQEFLQSQRIDLPEYVILNTYGLAHQQIFEVACRVPALDIEGIGHGRSRRLAEQEAAAIVLTCLDYHGMES</sequence>
<evidence type="ECO:0000259" key="10">
    <source>
        <dbReference type="PROSITE" id="PS50137"/>
    </source>
</evidence>
<evidence type="ECO:0000256" key="1">
    <source>
        <dbReference type="ARBA" id="ARBA00000109"/>
    </source>
</evidence>
<dbReference type="InterPro" id="IPR011907">
    <property type="entry name" value="RNase_III"/>
</dbReference>